<dbReference type="EMBL" id="KV454016">
    <property type="protein sequence ID" value="ODV94471.1"/>
    <property type="molecule type" value="Genomic_DNA"/>
</dbReference>
<accession>A0A1E4TRT4</accession>
<dbReference type="Proteomes" id="UP000094236">
    <property type="component" value="Unassembled WGS sequence"/>
</dbReference>
<evidence type="ECO:0000256" key="4">
    <source>
        <dbReference type="ARBA" id="ARBA00022448"/>
    </source>
</evidence>
<dbReference type="PANTHER" id="PTHR12866">
    <property type="entry name" value="UBIQUITIN-LIKE-CONJUGATING ENZYME ATG3"/>
    <property type="match status" value="1"/>
</dbReference>
<comment type="function">
    <text evidence="9">E2 conjugating enzyme required for the cytoplasm to vacuole transport (Cvt) and autophagy. Required for selective autophagic degradation of the nucleus (nucleophagy) as well as for mitophagy which contributes to regulate mitochondrial quantity and quality by eliminating the mitochondria to a basal level to fulfill cellular energy requirements and preventing excess ROS production. Responsible for the E2-like covalent binding of phosphatidylethanolamine to the C-terminal Gly of ATG8. The ATG12-ATG5 conjugate plays a role of an E3 and promotes the transfer of ATG8 from ATG3 to phosphatidylethanolamine (PE). This step is required for the membrane association of ATG8. The formation of the ATG8-phosphatidylethanolamine conjugate is essential for autophagy and for the cytoplasm to vacuole transport (Cvt). The ATG8-PE conjugate mediates tethering between adjacent membranes and stimulates membrane hemifusion, leading to expansion of the autophagosomal membrane during autophagy.</text>
</comment>
<comment type="subcellular location">
    <subcellularLocation>
        <location evidence="1">Cytoplasm</location>
    </subcellularLocation>
</comment>
<evidence type="ECO:0000313" key="14">
    <source>
        <dbReference type="Proteomes" id="UP000094236"/>
    </source>
</evidence>
<keyword evidence="8" id="KW-0072">Autophagy</keyword>
<dbReference type="Gene3D" id="3.30.1460.50">
    <property type="match status" value="1"/>
</dbReference>
<dbReference type="GO" id="GO:0061723">
    <property type="term" value="P:glycophagy"/>
    <property type="evidence" value="ECO:0007669"/>
    <property type="project" value="TreeGrafter"/>
</dbReference>
<keyword evidence="5" id="KW-0963">Cytoplasm</keyword>
<sequence length="372" mass="42156">MIRSTFSSWREYLTPVSHKSTFRKTGEITPEEFVEAGDYLVYKFPTWQWSPAPASKKRDFLPDNKQFLVTRRVPSYVRVSDYLGVDNDVENDEAVTIEGDDEAWTATSSTPQHGGVGGTTGISEYNQVTDNDQPTIKANENEEDFVDDIDELIDETAEEEDNGGNGGNGENIENNQNIKANNNDNKNNSNSNKRSYDLYVSYSTSYRVPKMYIVGFNSNGVPLSPNEMFEDIDSDYRHKTATIEKAPFLSNTTAVSIHPCKHAKVMKVLISRAAIAKKRKRERQHEELVKKKLKEKKDDFTRGVAKLGLADENEGQGKAKNEEEEEEDWESVSNIEGEDDEVIRVDQYLVIFLKFIASVTPGIEHDYTMDAF</sequence>
<keyword evidence="7" id="KW-0653">Protein transport</keyword>
<dbReference type="GO" id="GO:0000045">
    <property type="term" value="P:autophagosome assembly"/>
    <property type="evidence" value="ECO:0007669"/>
    <property type="project" value="EnsemblFungi"/>
</dbReference>
<dbReference type="InterPro" id="IPR007135">
    <property type="entry name" value="Atg3/Atg10"/>
</dbReference>
<keyword evidence="4" id="KW-0813">Transport</keyword>
<protein>
    <recommendedName>
        <fullName evidence="3">Autophagy-related protein 3</fullName>
    </recommendedName>
    <alternativeName>
        <fullName evidence="10 11">Autophagy-related E2-like conjugation enzyme ATG3</fullName>
    </alternativeName>
</protein>
<dbReference type="GO" id="GO:0034727">
    <property type="term" value="P:piecemeal microautophagy of the nucleus"/>
    <property type="evidence" value="ECO:0007669"/>
    <property type="project" value="EnsemblFungi"/>
</dbReference>
<dbReference type="GO" id="GO:0005739">
    <property type="term" value="C:mitochondrion"/>
    <property type="evidence" value="ECO:0007669"/>
    <property type="project" value="EnsemblFungi"/>
</dbReference>
<feature type="region of interest" description="Disordered" evidence="12">
    <location>
        <begin position="156"/>
        <end position="193"/>
    </location>
</feature>
<dbReference type="PANTHER" id="PTHR12866:SF2">
    <property type="entry name" value="UBIQUITIN-LIKE-CONJUGATING ENZYME ATG3"/>
    <property type="match status" value="1"/>
</dbReference>
<dbReference type="Pfam" id="PF03987">
    <property type="entry name" value="Autophagy_act_C"/>
    <property type="match status" value="1"/>
</dbReference>
<dbReference type="AlphaFoldDB" id="A0A1E4TRT4"/>
<dbReference type="GO" id="GO:0005829">
    <property type="term" value="C:cytosol"/>
    <property type="evidence" value="ECO:0007669"/>
    <property type="project" value="EnsemblFungi"/>
</dbReference>
<dbReference type="OrthoDB" id="1584384at2759"/>
<keyword evidence="6" id="KW-0833">Ubl conjugation pathway</keyword>
<evidence type="ECO:0000256" key="11">
    <source>
        <dbReference type="ARBA" id="ARBA00033139"/>
    </source>
</evidence>
<reference evidence="14" key="1">
    <citation type="submission" date="2016-05" db="EMBL/GenBank/DDBJ databases">
        <title>Comparative genomics of biotechnologically important yeasts.</title>
        <authorList>
            <consortium name="DOE Joint Genome Institute"/>
            <person name="Riley R."/>
            <person name="Haridas S."/>
            <person name="Wolfe K.H."/>
            <person name="Lopes M.R."/>
            <person name="Hittinger C.T."/>
            <person name="Goker M."/>
            <person name="Salamov A."/>
            <person name="Wisecaver J."/>
            <person name="Long T.M."/>
            <person name="Aerts A.L."/>
            <person name="Barry K."/>
            <person name="Choi C."/>
            <person name="Clum A."/>
            <person name="Coughlan A.Y."/>
            <person name="Deshpande S."/>
            <person name="Douglass A.P."/>
            <person name="Hanson S.J."/>
            <person name="Klenk H.-P."/>
            <person name="Labutti K."/>
            <person name="Lapidus A."/>
            <person name="Lindquist E."/>
            <person name="Lipzen A."/>
            <person name="Meier-Kolthoff J.P."/>
            <person name="Ohm R.A."/>
            <person name="Otillar R.P."/>
            <person name="Pangilinan J."/>
            <person name="Peng Y."/>
            <person name="Rokas A."/>
            <person name="Rosa C.A."/>
            <person name="Scheuner C."/>
            <person name="Sibirny A.A."/>
            <person name="Slot J.C."/>
            <person name="Stielow J.B."/>
            <person name="Sun H."/>
            <person name="Kurtzman C.P."/>
            <person name="Blackwell M."/>
            <person name="Grigoriev I.V."/>
            <person name="Jeffries T.W."/>
        </authorList>
    </citation>
    <scope>NUCLEOTIDE SEQUENCE [LARGE SCALE GENOMIC DNA]</scope>
    <source>
        <strain evidence="14">NRRL Y-2460</strain>
    </source>
</reference>
<feature type="region of interest" description="Disordered" evidence="12">
    <location>
        <begin position="311"/>
        <end position="333"/>
    </location>
</feature>
<evidence type="ECO:0000256" key="2">
    <source>
        <dbReference type="ARBA" id="ARBA00007683"/>
    </source>
</evidence>
<evidence type="ECO:0000256" key="3">
    <source>
        <dbReference type="ARBA" id="ARBA00018067"/>
    </source>
</evidence>
<evidence type="ECO:0000256" key="6">
    <source>
        <dbReference type="ARBA" id="ARBA00022786"/>
    </source>
</evidence>
<dbReference type="GO" id="GO:0000407">
    <property type="term" value="C:phagophore assembly site"/>
    <property type="evidence" value="ECO:0007669"/>
    <property type="project" value="EnsemblFungi"/>
</dbReference>
<feature type="compositionally biased region" description="Acidic residues" evidence="12">
    <location>
        <begin position="322"/>
        <end position="333"/>
    </location>
</feature>
<comment type="similarity">
    <text evidence="2">Belongs to the ATG3 family.</text>
</comment>
<evidence type="ECO:0000256" key="7">
    <source>
        <dbReference type="ARBA" id="ARBA00022927"/>
    </source>
</evidence>
<evidence type="ECO:0000256" key="12">
    <source>
        <dbReference type="SAM" id="MobiDB-lite"/>
    </source>
</evidence>
<keyword evidence="14" id="KW-1185">Reference proteome</keyword>
<evidence type="ECO:0000256" key="9">
    <source>
        <dbReference type="ARBA" id="ARBA00025674"/>
    </source>
</evidence>
<evidence type="ECO:0000256" key="1">
    <source>
        <dbReference type="ARBA" id="ARBA00004496"/>
    </source>
</evidence>
<feature type="region of interest" description="Disordered" evidence="12">
    <location>
        <begin position="105"/>
        <end position="127"/>
    </location>
</feature>
<gene>
    <name evidence="13" type="ORF">PACTADRAFT_51304</name>
</gene>
<evidence type="ECO:0000256" key="10">
    <source>
        <dbReference type="ARBA" id="ARBA00032144"/>
    </source>
</evidence>
<dbReference type="GO" id="GO:0006612">
    <property type="term" value="P:protein targeting to membrane"/>
    <property type="evidence" value="ECO:0007669"/>
    <property type="project" value="EnsemblFungi"/>
</dbReference>
<evidence type="ECO:0000256" key="5">
    <source>
        <dbReference type="ARBA" id="ARBA00022490"/>
    </source>
</evidence>
<organism evidence="13 14">
    <name type="scientific">Pachysolen tannophilus NRRL Y-2460</name>
    <dbReference type="NCBI Taxonomy" id="669874"/>
    <lineage>
        <taxon>Eukaryota</taxon>
        <taxon>Fungi</taxon>
        <taxon>Dikarya</taxon>
        <taxon>Ascomycota</taxon>
        <taxon>Saccharomycotina</taxon>
        <taxon>Pichiomycetes</taxon>
        <taxon>Pachysolenaceae</taxon>
        <taxon>Pachysolen</taxon>
    </lineage>
</organism>
<evidence type="ECO:0000256" key="8">
    <source>
        <dbReference type="ARBA" id="ARBA00023006"/>
    </source>
</evidence>
<evidence type="ECO:0000313" key="13">
    <source>
        <dbReference type="EMBL" id="ODV94471.1"/>
    </source>
</evidence>
<dbReference type="GO" id="GO:0061908">
    <property type="term" value="C:phagophore"/>
    <property type="evidence" value="ECO:0007669"/>
    <property type="project" value="EnsemblFungi"/>
</dbReference>
<proteinExistence type="inferred from homology"/>
<dbReference type="GO" id="GO:0019776">
    <property type="term" value="F:Atg8-family ligase activity"/>
    <property type="evidence" value="ECO:0007669"/>
    <property type="project" value="EnsemblFungi"/>
</dbReference>
<dbReference type="GO" id="GO:0032258">
    <property type="term" value="P:cytoplasm to vacuole targeting by the Cvt pathway"/>
    <property type="evidence" value="ECO:0007669"/>
    <property type="project" value="EnsemblFungi"/>
</dbReference>
<name>A0A1E4TRT4_PACTA</name>
<dbReference type="GO" id="GO:0000422">
    <property type="term" value="P:autophagy of mitochondrion"/>
    <property type="evidence" value="ECO:0007669"/>
    <property type="project" value="EnsemblFungi"/>
</dbReference>
<feature type="compositionally biased region" description="Low complexity" evidence="12">
    <location>
        <begin position="170"/>
        <end position="192"/>
    </location>
</feature>
<dbReference type="STRING" id="669874.A0A1E4TRT4"/>